<dbReference type="SMART" id="SM00072">
    <property type="entry name" value="GuKc"/>
    <property type="match status" value="1"/>
</dbReference>
<evidence type="ECO:0000256" key="15">
    <source>
        <dbReference type="PROSITE-ProRule" id="PRU00192"/>
    </source>
</evidence>
<dbReference type="GO" id="GO:0016324">
    <property type="term" value="C:apical plasma membrane"/>
    <property type="evidence" value="ECO:0007669"/>
    <property type="project" value="UniProtKB-SubCell"/>
</dbReference>
<accession>A0A9J8BHV9</accession>
<dbReference type="GO" id="GO:0007268">
    <property type="term" value="P:chemical synaptic transmission"/>
    <property type="evidence" value="ECO:0007669"/>
    <property type="project" value="InterPro"/>
</dbReference>
<dbReference type="Pfam" id="PF00018">
    <property type="entry name" value="SH3_1"/>
    <property type="match status" value="1"/>
</dbReference>
<dbReference type="Pfam" id="PF10600">
    <property type="entry name" value="PDZ_assoc"/>
    <property type="match status" value="1"/>
</dbReference>
<dbReference type="CDD" id="cd06724">
    <property type="entry name" value="PDZ2_Dlg1-2-4-like"/>
    <property type="match status" value="1"/>
</dbReference>
<dbReference type="InterPro" id="IPR027417">
    <property type="entry name" value="P-loop_NTPase"/>
</dbReference>
<dbReference type="InterPro" id="IPR019583">
    <property type="entry name" value="DLG1-4_PDZ_assoc"/>
</dbReference>
<evidence type="ECO:0000259" key="17">
    <source>
        <dbReference type="PROSITE" id="PS50002"/>
    </source>
</evidence>
<dbReference type="GO" id="GO:0016323">
    <property type="term" value="C:basolateral plasma membrane"/>
    <property type="evidence" value="ECO:0007669"/>
    <property type="project" value="TreeGrafter"/>
</dbReference>
<dbReference type="InterPro" id="IPR019590">
    <property type="entry name" value="DLG1_PEST_dom"/>
</dbReference>
<evidence type="ECO:0000256" key="2">
    <source>
        <dbReference type="ARBA" id="ARBA00004221"/>
    </source>
</evidence>
<evidence type="ECO:0000259" key="19">
    <source>
        <dbReference type="PROSITE" id="PS50106"/>
    </source>
</evidence>
<feature type="region of interest" description="Disordered" evidence="16">
    <location>
        <begin position="669"/>
        <end position="692"/>
    </location>
</feature>
<evidence type="ECO:0000256" key="1">
    <source>
        <dbReference type="ARBA" id="ARBA00004202"/>
    </source>
</evidence>
<dbReference type="CDD" id="cd06723">
    <property type="entry name" value="PDZ1_Dlg1-2-4-like"/>
    <property type="match status" value="1"/>
</dbReference>
<dbReference type="SUPFAM" id="SSF101288">
    <property type="entry name" value="L27 domain"/>
    <property type="match status" value="1"/>
</dbReference>
<dbReference type="PANTHER" id="PTHR23119:SF5">
    <property type="entry name" value="DISKS LARGE HOMOLOG 1"/>
    <property type="match status" value="1"/>
</dbReference>
<dbReference type="AlphaFoldDB" id="A0A9J8BHV9"/>
<feature type="domain" description="PDZ" evidence="19">
    <location>
        <begin position="230"/>
        <end position="317"/>
    </location>
</feature>
<dbReference type="GO" id="GO:0099072">
    <property type="term" value="P:regulation of postsynaptic membrane neurotransmitter receptor levels"/>
    <property type="evidence" value="ECO:0007669"/>
    <property type="project" value="TreeGrafter"/>
</dbReference>
<protein>
    <recommendedName>
        <fullName evidence="14">Disks large homolog 1</fullName>
    </recommendedName>
</protein>
<dbReference type="SMART" id="SM00569">
    <property type="entry name" value="L27"/>
    <property type="match status" value="1"/>
</dbReference>
<feature type="region of interest" description="Disordered" evidence="16">
    <location>
        <begin position="104"/>
        <end position="129"/>
    </location>
</feature>
<evidence type="ECO:0000256" key="4">
    <source>
        <dbReference type="ARBA" id="ARBA00004496"/>
    </source>
</evidence>
<dbReference type="InterPro" id="IPR008144">
    <property type="entry name" value="Guanylate_kin-like_dom"/>
</dbReference>
<keyword evidence="13" id="KW-0472">Membrane</keyword>
<evidence type="ECO:0000256" key="7">
    <source>
        <dbReference type="ARBA" id="ARBA00022443"/>
    </source>
</evidence>
<organism evidence="21 22">
    <name type="scientific">Cyprinus carpio carpio</name>
    <dbReference type="NCBI Taxonomy" id="630221"/>
    <lineage>
        <taxon>Eukaryota</taxon>
        <taxon>Metazoa</taxon>
        <taxon>Chordata</taxon>
        <taxon>Craniata</taxon>
        <taxon>Vertebrata</taxon>
        <taxon>Euteleostomi</taxon>
        <taxon>Actinopterygii</taxon>
        <taxon>Neopterygii</taxon>
        <taxon>Teleostei</taxon>
        <taxon>Ostariophysi</taxon>
        <taxon>Cypriniformes</taxon>
        <taxon>Cyprinidae</taxon>
        <taxon>Cyprininae</taxon>
        <taxon>Cyprinus</taxon>
    </lineage>
</organism>
<dbReference type="PROSITE" id="PS50052">
    <property type="entry name" value="GUANYLATE_KINASE_2"/>
    <property type="match status" value="1"/>
</dbReference>
<dbReference type="SUPFAM" id="SSF50156">
    <property type="entry name" value="PDZ domain-like"/>
    <property type="match status" value="3"/>
</dbReference>
<dbReference type="GO" id="GO:0098839">
    <property type="term" value="C:postsynaptic density membrane"/>
    <property type="evidence" value="ECO:0007669"/>
    <property type="project" value="TreeGrafter"/>
</dbReference>
<dbReference type="FunFam" id="2.30.42.10:FF:000049">
    <property type="entry name" value="disks large homolog 1 isoform X1"/>
    <property type="match status" value="1"/>
</dbReference>
<dbReference type="GO" id="GO:0005789">
    <property type="term" value="C:endoplasmic reticulum membrane"/>
    <property type="evidence" value="ECO:0007669"/>
    <property type="project" value="UniProtKB-SubCell"/>
</dbReference>
<dbReference type="Gene3D" id="2.30.30.40">
    <property type="entry name" value="SH3 Domains"/>
    <property type="match status" value="1"/>
</dbReference>
<evidence type="ECO:0000256" key="16">
    <source>
        <dbReference type="SAM" id="MobiDB-lite"/>
    </source>
</evidence>
<dbReference type="Pfam" id="PF09058">
    <property type="entry name" value="L27_1"/>
    <property type="match status" value="1"/>
</dbReference>
<dbReference type="GO" id="GO:0031594">
    <property type="term" value="C:neuromuscular junction"/>
    <property type="evidence" value="ECO:0007669"/>
    <property type="project" value="InterPro"/>
</dbReference>
<dbReference type="InterPro" id="IPR020590">
    <property type="entry name" value="Guanylate_kinase_CS"/>
</dbReference>
<dbReference type="SMART" id="SM00326">
    <property type="entry name" value="SH3"/>
    <property type="match status" value="1"/>
</dbReference>
<dbReference type="GO" id="GO:0070161">
    <property type="term" value="C:anchoring junction"/>
    <property type="evidence" value="ECO:0007669"/>
    <property type="project" value="UniProtKB-SubCell"/>
</dbReference>
<dbReference type="Gene3D" id="1.10.287.470">
    <property type="entry name" value="Helix hairpin bin"/>
    <property type="match status" value="1"/>
</dbReference>
<name>A0A9J8BHV9_CYPCA</name>
<dbReference type="GO" id="GO:0098609">
    <property type="term" value="P:cell-cell adhesion"/>
    <property type="evidence" value="ECO:0007669"/>
    <property type="project" value="TreeGrafter"/>
</dbReference>
<keyword evidence="22" id="KW-1185">Reference proteome</keyword>
<dbReference type="Pfam" id="PF00625">
    <property type="entry name" value="Guanylate_kin"/>
    <property type="match status" value="1"/>
</dbReference>
<evidence type="ECO:0000256" key="5">
    <source>
        <dbReference type="ARBA" id="ARBA00004586"/>
    </source>
</evidence>
<dbReference type="GO" id="GO:0043113">
    <property type="term" value="P:receptor clustering"/>
    <property type="evidence" value="ECO:0007669"/>
    <property type="project" value="TreeGrafter"/>
</dbReference>
<evidence type="ECO:0000313" key="21">
    <source>
        <dbReference type="Ensembl" id="ENSCCRP00000157479.1"/>
    </source>
</evidence>
<dbReference type="InterPro" id="IPR036034">
    <property type="entry name" value="PDZ_sf"/>
</dbReference>
<evidence type="ECO:0000256" key="11">
    <source>
        <dbReference type="ARBA" id="ARBA00022824"/>
    </source>
</evidence>
<evidence type="ECO:0000256" key="6">
    <source>
        <dbReference type="ARBA" id="ARBA00007014"/>
    </source>
</evidence>
<evidence type="ECO:0000256" key="10">
    <source>
        <dbReference type="ARBA" id="ARBA00022737"/>
    </source>
</evidence>
<dbReference type="FunFam" id="1.10.287.470:FF:000001">
    <property type="entry name" value="Disks large 1 isoform X3"/>
    <property type="match status" value="1"/>
</dbReference>
<dbReference type="GO" id="GO:0035255">
    <property type="term" value="F:ionotropic glutamate receptor binding"/>
    <property type="evidence" value="ECO:0007669"/>
    <property type="project" value="TreeGrafter"/>
</dbReference>
<evidence type="ECO:0000256" key="13">
    <source>
        <dbReference type="ARBA" id="ARBA00023136"/>
    </source>
</evidence>
<dbReference type="FunFam" id="3.40.50.300:FF:001402">
    <property type="entry name" value="Discs, large homolog 3 (Drosophila)"/>
    <property type="match status" value="1"/>
</dbReference>
<dbReference type="SMART" id="SM01277">
    <property type="entry name" value="MAGUK_N_PEST"/>
    <property type="match status" value="1"/>
</dbReference>
<dbReference type="SMART" id="SM00228">
    <property type="entry name" value="PDZ"/>
    <property type="match status" value="3"/>
</dbReference>
<evidence type="ECO:0000256" key="14">
    <source>
        <dbReference type="ARBA" id="ARBA00044189"/>
    </source>
</evidence>
<dbReference type="PROSITE" id="PS51022">
    <property type="entry name" value="L27"/>
    <property type="match status" value="1"/>
</dbReference>
<evidence type="ECO:0000256" key="8">
    <source>
        <dbReference type="ARBA" id="ARBA00022475"/>
    </source>
</evidence>
<dbReference type="Gene3D" id="3.40.50.300">
    <property type="entry name" value="P-loop containing nucleotide triphosphate hydrolases"/>
    <property type="match status" value="1"/>
</dbReference>
<dbReference type="GO" id="GO:0097120">
    <property type="term" value="P:receptor localization to synapse"/>
    <property type="evidence" value="ECO:0007669"/>
    <property type="project" value="TreeGrafter"/>
</dbReference>
<evidence type="ECO:0000256" key="9">
    <source>
        <dbReference type="ARBA" id="ARBA00022490"/>
    </source>
</evidence>
<dbReference type="GO" id="GO:0045197">
    <property type="term" value="P:establishment or maintenance of epithelial cell apical/basal polarity"/>
    <property type="evidence" value="ECO:0007669"/>
    <property type="project" value="TreeGrafter"/>
</dbReference>
<dbReference type="Gene3D" id="2.30.42.10">
    <property type="match status" value="3"/>
</dbReference>
<evidence type="ECO:0000256" key="12">
    <source>
        <dbReference type="ARBA" id="ARBA00022949"/>
    </source>
</evidence>
<dbReference type="InterPro" id="IPR036028">
    <property type="entry name" value="SH3-like_dom_sf"/>
</dbReference>
<feature type="compositionally biased region" description="Polar residues" evidence="16">
    <location>
        <begin position="115"/>
        <end position="125"/>
    </location>
</feature>
<dbReference type="PANTHER" id="PTHR23119">
    <property type="entry name" value="DISCS LARGE"/>
    <property type="match status" value="1"/>
</dbReference>
<dbReference type="Gene3D" id="3.30.63.10">
    <property type="entry name" value="Guanylate Kinase phosphate binding domain"/>
    <property type="match status" value="1"/>
</dbReference>
<proteinExistence type="inferred from homology"/>
<comment type="subcellular location">
    <subcellularLocation>
        <location evidence="2">Apical cell membrane</location>
    </subcellularLocation>
    <subcellularLocation>
        <location evidence="3">Cell junction</location>
    </subcellularLocation>
    <subcellularLocation>
        <location evidence="1">Cell membrane</location>
        <topology evidence="1">Peripheral membrane protein</topology>
    </subcellularLocation>
    <subcellularLocation>
        <location evidence="4">Cytoplasm</location>
    </subcellularLocation>
    <subcellularLocation>
        <location evidence="5">Endoplasmic reticulum membrane</location>
    </subcellularLocation>
</comment>
<dbReference type="FunFam" id="2.30.30.40:FF:000058">
    <property type="entry name" value="Disks large homolog 1 isoform X1"/>
    <property type="match status" value="1"/>
</dbReference>
<reference evidence="21" key="1">
    <citation type="submission" date="2025-08" db="UniProtKB">
        <authorList>
            <consortium name="Ensembl"/>
        </authorList>
    </citation>
    <scope>IDENTIFICATION</scope>
</reference>
<comment type="similarity">
    <text evidence="6">Belongs to the MAGUK family.</text>
</comment>
<keyword evidence="12" id="KW-0965">Cell junction</keyword>
<dbReference type="SUPFAM" id="SSF52540">
    <property type="entry name" value="P-loop containing nucleoside triphosphate hydrolases"/>
    <property type="match status" value="1"/>
</dbReference>
<dbReference type="InterPro" id="IPR015143">
    <property type="entry name" value="L27_1"/>
</dbReference>
<evidence type="ECO:0000313" key="22">
    <source>
        <dbReference type="Proteomes" id="UP001108240"/>
    </source>
</evidence>
<evidence type="ECO:0000259" key="18">
    <source>
        <dbReference type="PROSITE" id="PS50052"/>
    </source>
</evidence>
<dbReference type="GeneTree" id="ENSGT00940000164867"/>
<dbReference type="GO" id="GO:0019901">
    <property type="term" value="F:protein kinase binding"/>
    <property type="evidence" value="ECO:0007669"/>
    <property type="project" value="TreeGrafter"/>
</dbReference>
<feature type="domain" description="SH3" evidence="17">
    <location>
        <begin position="592"/>
        <end position="662"/>
    </location>
</feature>
<dbReference type="FunFam" id="3.30.63.10:FF:000001">
    <property type="entry name" value="Disks large homolog 1 isoform 2"/>
    <property type="match status" value="1"/>
</dbReference>
<dbReference type="InterPro" id="IPR036892">
    <property type="entry name" value="L27_dom_sf"/>
</dbReference>
<dbReference type="CDD" id="cd00071">
    <property type="entry name" value="GMPK"/>
    <property type="match status" value="1"/>
</dbReference>
<dbReference type="PROSITE" id="PS50106">
    <property type="entry name" value="PDZ"/>
    <property type="match status" value="3"/>
</dbReference>
<sequence length="901" mass="100215">MPVRKKDAQRAMLLLEEYRTKLSNTEDRQLRNSIQRVIDIFQSNLFQALIDIQEFYEVTLLDNQRCGESVKVPDAIPPVNLWDFSSIQSTTVTSDTLPSLSTSIEKHRHHDEDTGSPQEQSSPQFTDEAPGPELVQVAEKNLSQIENIHGYVAHAHISPMKVESLECIFDGPSTVVNEESPPPPTTPLSNPYPQSPVTVQANPPPVVVNTESLDSAPYVNGTEADFEYEEITLERGNSGLGFSIAGGTDNPHIGEDPSIFITKVIPGGAAAQDGRLRVNDVILRVNEADVRDVTHSKAVEALKEAGSLVRLYVRRRKSAAEKVMEIKLIKGPKGLGFSIAGGVGNQHIPGDNSIYVTKIIEGGAAHKDGRLQIGDKLLAVNSSCLEEVTHEHAVTALKNTPDVVYLKVAKPNSVFMNDSFAPPDITNSYSQHMENHISPPSYLSQPLPPVHSGRYSPTPKTMVGDDDVTSLCREPRKVVLHRGSTGLGFNIVGGEDGEGIFISFILAGGPADLCGELRKGDRLVSVNGIDLRSATHEQAAAALKNAGQTVTIVAQYRPEEYSRFEAKIHDLREQMMNSSISSGSGSLRTSQKRSLYVRALFDYDKTKDSGLPSQGLNFKFGDILHVVNASDDEWWQARQVTPQGEAEEMGVIPSKRRVEKKERARLKTVKFNSKSRDKGDNPDDMLSKGQSGQEEYLLSYEPVCQQEVNYSRPVIILGPMKDRVNDDLISEFPDKFGSCVPHTTRPKRDYEVDGRDYHFVVSREQMERDIQEHKFIEAGQYNNHLYGTSVQSVREVAEKGKHCILDVSGNAIKRLQVAVLYPIAIFIKPKSVENIMEMNKRLTEEQGRKTYDRAMKLEQEFMEHFTAVVQGDTLEEIYDLVKQIIEEQSGPYIWVQSKEKL</sequence>
<dbReference type="CDD" id="cd06795">
    <property type="entry name" value="PDZ3_Dlg1-2-4-like"/>
    <property type="match status" value="1"/>
</dbReference>
<reference evidence="21" key="2">
    <citation type="submission" date="2025-09" db="UniProtKB">
        <authorList>
            <consortium name="Ensembl"/>
        </authorList>
    </citation>
    <scope>IDENTIFICATION</scope>
</reference>
<feature type="domain" description="Guanylate kinase-like" evidence="18">
    <location>
        <begin position="711"/>
        <end position="886"/>
    </location>
</feature>
<dbReference type="PROSITE" id="PS50002">
    <property type="entry name" value="SH3"/>
    <property type="match status" value="1"/>
</dbReference>
<dbReference type="InterPro" id="IPR016313">
    <property type="entry name" value="DLG1-like"/>
</dbReference>
<dbReference type="FunFam" id="2.30.42.10:FF:000001">
    <property type="entry name" value="Disks large homolog 1 isoform 2"/>
    <property type="match status" value="1"/>
</dbReference>
<dbReference type="SUPFAM" id="SSF50044">
    <property type="entry name" value="SH3-domain"/>
    <property type="match status" value="1"/>
</dbReference>
<feature type="domain" description="PDZ" evidence="19">
    <location>
        <begin position="325"/>
        <end position="412"/>
    </location>
</feature>
<dbReference type="Proteomes" id="UP001108240">
    <property type="component" value="Unplaced"/>
</dbReference>
<dbReference type="InterPro" id="IPR001452">
    <property type="entry name" value="SH3_domain"/>
</dbReference>
<keyword evidence="8" id="KW-1003">Cell membrane</keyword>
<dbReference type="GO" id="GO:0043005">
    <property type="term" value="C:neuron projection"/>
    <property type="evidence" value="ECO:0007669"/>
    <property type="project" value="InterPro"/>
</dbReference>
<keyword evidence="9" id="KW-0963">Cytoplasm</keyword>
<dbReference type="PROSITE" id="PS00856">
    <property type="entry name" value="GUANYLATE_KINASE_1"/>
    <property type="match status" value="1"/>
</dbReference>
<dbReference type="InterPro" id="IPR050614">
    <property type="entry name" value="Synaptic_Scaffolding_LAP-MAGUK"/>
</dbReference>
<dbReference type="Ensembl" id="ENSCCRT00000136275.1">
    <property type="protein sequence ID" value="ENSCCRP00000157479.1"/>
    <property type="gene ID" value="ENSCCRG00000058900.1"/>
</dbReference>
<evidence type="ECO:0000256" key="3">
    <source>
        <dbReference type="ARBA" id="ARBA00004282"/>
    </source>
</evidence>
<dbReference type="Pfam" id="PF00595">
    <property type="entry name" value="PDZ"/>
    <property type="match status" value="3"/>
</dbReference>
<dbReference type="InterPro" id="IPR008145">
    <property type="entry name" value="GK/Ca_channel_bsu"/>
</dbReference>
<feature type="domain" description="PDZ" evidence="19">
    <location>
        <begin position="477"/>
        <end position="558"/>
    </location>
</feature>
<feature type="domain" description="L27" evidence="20">
    <location>
        <begin position="4"/>
        <end position="64"/>
    </location>
</feature>
<evidence type="ECO:0000259" key="20">
    <source>
        <dbReference type="PROSITE" id="PS51022"/>
    </source>
</evidence>
<dbReference type="InterPro" id="IPR001478">
    <property type="entry name" value="PDZ"/>
</dbReference>
<dbReference type="PIRSF" id="PIRSF001741">
    <property type="entry name" value="MAGUK_DLGH"/>
    <property type="match status" value="1"/>
</dbReference>
<dbReference type="FunFam" id="2.30.42.10:FF:000002">
    <property type="entry name" value="Disks large homolog 4 isoform 2"/>
    <property type="match status" value="1"/>
</dbReference>
<keyword evidence="11" id="KW-0256">Endoplasmic reticulum</keyword>
<keyword evidence="10" id="KW-0677">Repeat</keyword>
<dbReference type="CDD" id="cd12031">
    <property type="entry name" value="SH3_DLG1"/>
    <property type="match status" value="1"/>
</dbReference>
<keyword evidence="7 15" id="KW-0728">SH3 domain</keyword>
<dbReference type="Pfam" id="PF10608">
    <property type="entry name" value="MAGUK_N_PEST"/>
    <property type="match status" value="1"/>
</dbReference>
<dbReference type="InterPro" id="IPR004172">
    <property type="entry name" value="L27_dom"/>
</dbReference>